<keyword evidence="3" id="KW-0547">Nucleotide-binding</keyword>
<keyword evidence="5 7" id="KW-1133">Transmembrane helix</keyword>
<feature type="transmembrane region" description="Helical" evidence="7">
    <location>
        <begin position="42"/>
        <end position="61"/>
    </location>
</feature>
<keyword evidence="6 7" id="KW-0472">Membrane</keyword>
<sequence length="610" mass="68085">MSSENNNTYDVMDGGGAISVEHAKNSKKTLGRLIKALAPQKWLMMIAFLFAIFGVLLNLWAPNIFADAINIIFEGVELSFTEGAAIAIDFRRLAESILLLIGVYILSSVFSYYQEYAMASVSQKLVLSLREQISEKLTKVPLKFYDTNQKGEVLSRVTNDLERVNEILRDAIMRLFTSAITIVGAVILMIRIDRTLTLIGVGAIVIGLVITMLVGVKSNEIFTDRQRSVGIFNTKIEEYFSGQVEIKAFNLEKEVIGQTKNSIDQLYQDDKKAQFIMFAIMPIIRLFNQIGYVVIAGLGASFVIRGRISVGQILSFFQYIQMSQEPLTEASYLFNSLQSAIASAERVFEIIDEEEMEEDTQTNRRIKAPKGNISFENVQFGYGKELLMDGVDFEVKAGQKVAIVGPTGAGKTTMINLLMRFYETNAGAIKVDGVDVKKMSRHYLRSLFGMVLQDSWMFEGTVSENIAYGRHRASKSEIVNAARMARADHFIRTLPNGYDTVMNDENASLSQGEKQLLCIARAILTNPPMLLLDEATSSIDTRTELEIQKAMDNLMKGKTSFVIAHRLSTIKNADVILVMKEGNVVEVGDHKTLLQKGSMYSEIYNSQFAS</sequence>
<evidence type="ECO:0000256" key="6">
    <source>
        <dbReference type="ARBA" id="ARBA00023136"/>
    </source>
</evidence>
<evidence type="ECO:0000259" key="8">
    <source>
        <dbReference type="PROSITE" id="PS50893"/>
    </source>
</evidence>
<dbReference type="Pfam" id="PF00664">
    <property type="entry name" value="ABC_membrane"/>
    <property type="match status" value="1"/>
</dbReference>
<dbReference type="PANTHER" id="PTHR43394:SF1">
    <property type="entry name" value="ATP-BINDING CASSETTE SUB-FAMILY B MEMBER 10, MITOCHONDRIAL"/>
    <property type="match status" value="1"/>
</dbReference>
<dbReference type="InterPro" id="IPR017871">
    <property type="entry name" value="ABC_transporter-like_CS"/>
</dbReference>
<accession>A0ABZ2SWW7</accession>
<dbReference type="Pfam" id="PF00005">
    <property type="entry name" value="ABC_tran"/>
    <property type="match status" value="1"/>
</dbReference>
<dbReference type="Gene3D" id="1.20.1560.10">
    <property type="entry name" value="ABC transporter type 1, transmembrane domain"/>
    <property type="match status" value="1"/>
</dbReference>
<dbReference type="SUPFAM" id="SSF90123">
    <property type="entry name" value="ABC transporter transmembrane region"/>
    <property type="match status" value="1"/>
</dbReference>
<dbReference type="InterPro" id="IPR003439">
    <property type="entry name" value="ABC_transporter-like_ATP-bd"/>
</dbReference>
<dbReference type="EMBL" id="CP147250">
    <property type="protein sequence ID" value="WYJ80233.1"/>
    <property type="molecule type" value="Genomic_DNA"/>
</dbReference>
<feature type="transmembrane region" description="Helical" evidence="7">
    <location>
        <begin position="275"/>
        <end position="304"/>
    </location>
</feature>
<dbReference type="RefSeq" id="WP_206855538.1">
    <property type="nucleotide sequence ID" value="NZ_CP147250.1"/>
</dbReference>
<dbReference type="InterPro" id="IPR003593">
    <property type="entry name" value="AAA+_ATPase"/>
</dbReference>
<name>A0ABZ2SWW7_9ENTE</name>
<feature type="domain" description="ABC transmembrane type-1" evidence="9">
    <location>
        <begin position="46"/>
        <end position="339"/>
    </location>
</feature>
<keyword evidence="11" id="KW-1185">Reference proteome</keyword>
<dbReference type="InterPro" id="IPR011527">
    <property type="entry name" value="ABC1_TM_dom"/>
</dbReference>
<dbReference type="PROSITE" id="PS50893">
    <property type="entry name" value="ABC_TRANSPORTER_2"/>
    <property type="match status" value="1"/>
</dbReference>
<dbReference type="SUPFAM" id="SSF52540">
    <property type="entry name" value="P-loop containing nucleoside triphosphate hydrolases"/>
    <property type="match status" value="1"/>
</dbReference>
<feature type="domain" description="ABC transporter" evidence="8">
    <location>
        <begin position="373"/>
        <end position="606"/>
    </location>
</feature>
<evidence type="ECO:0000313" key="11">
    <source>
        <dbReference type="Proteomes" id="UP000664360"/>
    </source>
</evidence>
<dbReference type="PROSITE" id="PS50929">
    <property type="entry name" value="ABC_TM1F"/>
    <property type="match status" value="1"/>
</dbReference>
<dbReference type="InterPro" id="IPR027417">
    <property type="entry name" value="P-loop_NTPase"/>
</dbReference>
<reference evidence="10 11" key="1">
    <citation type="submission" date="2024-03" db="EMBL/GenBank/DDBJ databases">
        <title>The Genome Sequence of Enterococcus sp. DIV1094.</title>
        <authorList>
            <consortium name="The Broad Institute Genomics Platform"/>
            <consortium name="The Broad Institute Microbial Omics Core"/>
            <consortium name="The Broad Institute Genomic Center for Infectious Diseases"/>
            <person name="Earl A."/>
            <person name="Manson A."/>
            <person name="Gilmore M."/>
            <person name="Schwartman J."/>
            <person name="Shea T."/>
            <person name="Abouelleil A."/>
            <person name="Cao P."/>
            <person name="Chapman S."/>
            <person name="Cusick C."/>
            <person name="Young S."/>
            <person name="Neafsey D."/>
            <person name="Nusbaum C."/>
            <person name="Birren B."/>
        </authorList>
    </citation>
    <scope>NUCLEOTIDE SEQUENCE [LARGE SCALE GENOMIC DNA]</scope>
    <source>
        <strain evidence="10 11">DIV1094</strain>
    </source>
</reference>
<evidence type="ECO:0000256" key="1">
    <source>
        <dbReference type="ARBA" id="ARBA00004651"/>
    </source>
</evidence>
<evidence type="ECO:0000313" key="10">
    <source>
        <dbReference type="EMBL" id="WYJ80233.1"/>
    </source>
</evidence>
<keyword evidence="4 10" id="KW-0067">ATP-binding</keyword>
<dbReference type="PROSITE" id="PS00211">
    <property type="entry name" value="ABC_TRANSPORTER_1"/>
    <property type="match status" value="1"/>
</dbReference>
<evidence type="ECO:0000256" key="2">
    <source>
        <dbReference type="ARBA" id="ARBA00022692"/>
    </source>
</evidence>
<feature type="transmembrane region" description="Helical" evidence="7">
    <location>
        <begin position="196"/>
        <end position="216"/>
    </location>
</feature>
<dbReference type="InterPro" id="IPR036640">
    <property type="entry name" value="ABC1_TM_sf"/>
</dbReference>
<evidence type="ECO:0000256" key="5">
    <source>
        <dbReference type="ARBA" id="ARBA00022989"/>
    </source>
</evidence>
<feature type="transmembrane region" description="Helical" evidence="7">
    <location>
        <begin position="171"/>
        <end position="190"/>
    </location>
</feature>
<keyword evidence="2 7" id="KW-0812">Transmembrane</keyword>
<dbReference type="Gene3D" id="3.40.50.300">
    <property type="entry name" value="P-loop containing nucleotide triphosphate hydrolases"/>
    <property type="match status" value="1"/>
</dbReference>
<evidence type="ECO:0000256" key="7">
    <source>
        <dbReference type="SAM" id="Phobius"/>
    </source>
</evidence>
<dbReference type="InterPro" id="IPR039421">
    <property type="entry name" value="Type_1_exporter"/>
</dbReference>
<dbReference type="CDD" id="cd03254">
    <property type="entry name" value="ABCC_Glucan_exporter_like"/>
    <property type="match status" value="1"/>
</dbReference>
<evidence type="ECO:0000256" key="3">
    <source>
        <dbReference type="ARBA" id="ARBA00022741"/>
    </source>
</evidence>
<dbReference type="PANTHER" id="PTHR43394">
    <property type="entry name" value="ATP-DEPENDENT PERMEASE MDL1, MITOCHONDRIAL"/>
    <property type="match status" value="1"/>
</dbReference>
<evidence type="ECO:0000256" key="4">
    <source>
        <dbReference type="ARBA" id="ARBA00022840"/>
    </source>
</evidence>
<dbReference type="GO" id="GO:0005524">
    <property type="term" value="F:ATP binding"/>
    <property type="evidence" value="ECO:0007669"/>
    <property type="project" value="UniProtKB-KW"/>
</dbReference>
<dbReference type="CDD" id="cd18547">
    <property type="entry name" value="ABC_6TM_Tm288_like"/>
    <property type="match status" value="1"/>
</dbReference>
<gene>
    <name evidence="10" type="ORF">DOK79_001790</name>
</gene>
<feature type="transmembrane region" description="Helical" evidence="7">
    <location>
        <begin position="96"/>
        <end position="113"/>
    </location>
</feature>
<organism evidence="10 11">
    <name type="scientific">Candidatus Enterococcus mangumiae</name>
    <dbReference type="NCBI Taxonomy" id="2230878"/>
    <lineage>
        <taxon>Bacteria</taxon>
        <taxon>Bacillati</taxon>
        <taxon>Bacillota</taxon>
        <taxon>Bacilli</taxon>
        <taxon>Lactobacillales</taxon>
        <taxon>Enterococcaceae</taxon>
        <taxon>Enterococcus</taxon>
    </lineage>
</organism>
<evidence type="ECO:0000259" key="9">
    <source>
        <dbReference type="PROSITE" id="PS50929"/>
    </source>
</evidence>
<comment type="subcellular location">
    <subcellularLocation>
        <location evidence="1">Cell membrane</location>
        <topology evidence="1">Multi-pass membrane protein</topology>
    </subcellularLocation>
</comment>
<protein>
    <submittedName>
        <fullName evidence="10">ATP-binding cassette, subfamily B, bacterial</fullName>
    </submittedName>
</protein>
<dbReference type="SMART" id="SM00382">
    <property type="entry name" value="AAA"/>
    <property type="match status" value="1"/>
</dbReference>
<dbReference type="Proteomes" id="UP000664360">
    <property type="component" value="Chromosome"/>
</dbReference>
<proteinExistence type="predicted"/>